<keyword evidence="4" id="KW-1185">Reference proteome</keyword>
<evidence type="ECO:0000256" key="1">
    <source>
        <dbReference type="SAM" id="MobiDB-lite"/>
    </source>
</evidence>
<evidence type="ECO:0000313" key="4">
    <source>
        <dbReference type="Proteomes" id="UP001465976"/>
    </source>
</evidence>
<feature type="compositionally biased region" description="Polar residues" evidence="1">
    <location>
        <begin position="36"/>
        <end position="53"/>
    </location>
</feature>
<sequence length="715" mass="79834">MQTAKSETSTRDGRPSHLTTPTPTAASSFADAQGGTLINPNFSLPLENSESEVAQFNPSDHVDLAKTPPPDLSPDELPYALEPDHIYPPGHSPVRSESSLDHSDRSIQLYHYSEMETKLLQQPDELISWENSHEIYSSPLSSLNGEILTISKYEPRRFRLVDCIQPACYDKLRIYEFEDISNVQYSAISYVWKSDHPGAHQPRGAFTVDGALNGDPISIDVLVDVSRASIMAGSKYLWLDRLCIIQTDHADKNWQIKKMNYVYSSCLVCIVLPDGIGHLVDLDKKTSWINRGWTLQEAAAPKQVVVLFAWIHGPGALILDFDERGSVRVNVDEDAEQGPEPERLVEVTEVTRGRCAVCPIGSLLTVREIPLVFRPEDPSSHRHVIVPAVFGYSETRIGSLRNILDRDLEERYRTQAIWRSALTRASSRPVDMIFSIMGLFGVTLNTGDFDDDDRLGATVALAQEIVKNGDRPSWLVMSHDIPPCQFLSSFPEFPISKEWGKVTIQGPQGEIPIDDLIEYGFSRLTDNIPDAVSMDDEGYLTIHSMVIPVTCLGMQPDFSSILDVQAETPTSPHHLCLEANDGQVWETVYDGETGTHGYLERAGCRTYAVVFGRFFDRLFERWKVEGALVERHASGKFHRTSAFTRWLRKGDSLTEVLGDWEWRNISIGGPLPIPQSGKPRQKSSAGIVLNPSFTLGSPDVITVSNHSSFYVNHTV</sequence>
<gene>
    <name evidence="3" type="ORF">V5O48_017945</name>
</gene>
<evidence type="ECO:0000313" key="3">
    <source>
        <dbReference type="EMBL" id="KAL0564109.1"/>
    </source>
</evidence>
<feature type="region of interest" description="Disordered" evidence="1">
    <location>
        <begin position="1"/>
        <end position="53"/>
    </location>
</feature>
<protein>
    <recommendedName>
        <fullName evidence="2">Heterokaryon incompatibility domain-containing protein</fullName>
    </recommendedName>
</protein>
<organism evidence="3 4">
    <name type="scientific">Marasmius crinis-equi</name>
    <dbReference type="NCBI Taxonomy" id="585013"/>
    <lineage>
        <taxon>Eukaryota</taxon>
        <taxon>Fungi</taxon>
        <taxon>Dikarya</taxon>
        <taxon>Basidiomycota</taxon>
        <taxon>Agaricomycotina</taxon>
        <taxon>Agaricomycetes</taxon>
        <taxon>Agaricomycetidae</taxon>
        <taxon>Agaricales</taxon>
        <taxon>Marasmiineae</taxon>
        <taxon>Marasmiaceae</taxon>
        <taxon>Marasmius</taxon>
    </lineage>
</organism>
<dbReference type="InterPro" id="IPR052895">
    <property type="entry name" value="HetReg/Transcr_Mod"/>
</dbReference>
<proteinExistence type="predicted"/>
<feature type="compositionally biased region" description="Low complexity" evidence="1">
    <location>
        <begin position="19"/>
        <end position="28"/>
    </location>
</feature>
<dbReference type="PANTHER" id="PTHR24148">
    <property type="entry name" value="ANKYRIN REPEAT DOMAIN-CONTAINING PROTEIN 39 HOMOLOG-RELATED"/>
    <property type="match status" value="1"/>
</dbReference>
<comment type="caution">
    <text evidence="3">The sequence shown here is derived from an EMBL/GenBank/DDBJ whole genome shotgun (WGS) entry which is preliminary data.</text>
</comment>
<dbReference type="PANTHER" id="PTHR24148:SF64">
    <property type="entry name" value="HETEROKARYON INCOMPATIBILITY DOMAIN-CONTAINING PROTEIN"/>
    <property type="match status" value="1"/>
</dbReference>
<reference evidence="3 4" key="1">
    <citation type="submission" date="2024-02" db="EMBL/GenBank/DDBJ databases">
        <title>A draft genome for the cacao thread blight pathogen Marasmius crinis-equi.</title>
        <authorList>
            <person name="Cohen S.P."/>
            <person name="Baruah I.K."/>
            <person name="Amoako-Attah I."/>
            <person name="Bukari Y."/>
            <person name="Meinhardt L.W."/>
            <person name="Bailey B.A."/>
        </authorList>
    </citation>
    <scope>NUCLEOTIDE SEQUENCE [LARGE SCALE GENOMIC DNA]</scope>
    <source>
        <strain evidence="3 4">GH-76</strain>
    </source>
</reference>
<dbReference type="EMBL" id="JBAHYK010002976">
    <property type="protein sequence ID" value="KAL0564109.1"/>
    <property type="molecule type" value="Genomic_DNA"/>
</dbReference>
<accession>A0ABR3EMJ9</accession>
<dbReference type="InterPro" id="IPR010730">
    <property type="entry name" value="HET"/>
</dbReference>
<evidence type="ECO:0000259" key="2">
    <source>
        <dbReference type="Pfam" id="PF06985"/>
    </source>
</evidence>
<dbReference type="Proteomes" id="UP001465976">
    <property type="component" value="Unassembled WGS sequence"/>
</dbReference>
<feature type="domain" description="Heterokaryon incompatibility" evidence="2">
    <location>
        <begin position="185"/>
        <end position="271"/>
    </location>
</feature>
<name>A0ABR3EMJ9_9AGAR</name>
<dbReference type="Pfam" id="PF06985">
    <property type="entry name" value="HET"/>
    <property type="match status" value="1"/>
</dbReference>